<proteinExistence type="predicted"/>
<name>A0A388MB69_CHABU</name>
<evidence type="ECO:0000313" key="3">
    <source>
        <dbReference type="Proteomes" id="UP000265515"/>
    </source>
</evidence>
<sequence length="463" mass="51895">MVYCPLCVSGCCRHHGGRKRPRQDLASEEFVPHEGAAARSVASVNAPNLRALLFQGRNLSDFLRDFRKFCLIKKWDKKAMWYMFLLFVCESLSEEVYAFRQKAETWDELENSLRLRFPEDGMEGQRGECFVPPVVDTPPQAELSGLQGQVRALEERLTRLEEVRKGKRKVLEDSPSEPADQGERGVEKDDQESPLSIGTPKKRVGVRARGKDEGFMEIKEERDANMVLPVRAPDPKRGLVIVETSSAAGQEGQKRGWWSERWVEKIASHYKWSEERMLKEVIRFIHIGLKDEVDKLVKGARSSWGKFCDDMGHKYWLGEEHPTNNGLEMVPRPLVAQAQPGSPLRLPSQQVPQGGRAYEEGQKQAAGRGRRNGGRGSEGRSSGKGSAGGKKSGWGDDICRHCAKEGHIMKFCRERRADEASGLIRTNIEGGVFDRAGERIDPTIPGGTRKEALRRDGALSTAS</sequence>
<comment type="caution">
    <text evidence="2">The sequence shown here is derived from an EMBL/GenBank/DDBJ whole genome shotgun (WGS) entry which is preliminary data.</text>
</comment>
<dbReference type="InterPro" id="IPR036875">
    <property type="entry name" value="Znf_CCHC_sf"/>
</dbReference>
<protein>
    <recommendedName>
        <fullName evidence="4">CCHC-type domain-containing protein</fullName>
    </recommendedName>
</protein>
<dbReference type="Gramene" id="GBG91743">
    <property type="protein sequence ID" value="GBG91743"/>
    <property type="gene ID" value="CBR_g53557"/>
</dbReference>
<feature type="region of interest" description="Disordered" evidence="1">
    <location>
        <begin position="437"/>
        <end position="463"/>
    </location>
</feature>
<feature type="region of interest" description="Disordered" evidence="1">
    <location>
        <begin position="167"/>
        <end position="208"/>
    </location>
</feature>
<reference evidence="2 3" key="1">
    <citation type="journal article" date="2018" name="Cell">
        <title>The Chara Genome: Secondary Complexity and Implications for Plant Terrestrialization.</title>
        <authorList>
            <person name="Nishiyama T."/>
            <person name="Sakayama H."/>
            <person name="Vries J.D."/>
            <person name="Buschmann H."/>
            <person name="Saint-Marcoux D."/>
            <person name="Ullrich K.K."/>
            <person name="Haas F.B."/>
            <person name="Vanderstraeten L."/>
            <person name="Becker D."/>
            <person name="Lang D."/>
            <person name="Vosolsobe S."/>
            <person name="Rombauts S."/>
            <person name="Wilhelmsson P.K.I."/>
            <person name="Janitza P."/>
            <person name="Kern R."/>
            <person name="Heyl A."/>
            <person name="Rumpler F."/>
            <person name="Villalobos L.I.A.C."/>
            <person name="Clay J.M."/>
            <person name="Skokan R."/>
            <person name="Toyoda A."/>
            <person name="Suzuki Y."/>
            <person name="Kagoshima H."/>
            <person name="Schijlen E."/>
            <person name="Tajeshwar N."/>
            <person name="Catarino B."/>
            <person name="Hetherington A.J."/>
            <person name="Saltykova A."/>
            <person name="Bonnot C."/>
            <person name="Breuninger H."/>
            <person name="Symeonidi A."/>
            <person name="Radhakrishnan G.V."/>
            <person name="Van Nieuwerburgh F."/>
            <person name="Deforce D."/>
            <person name="Chang C."/>
            <person name="Karol K.G."/>
            <person name="Hedrich R."/>
            <person name="Ulvskov P."/>
            <person name="Glockner G."/>
            <person name="Delwiche C.F."/>
            <person name="Petrasek J."/>
            <person name="Van de Peer Y."/>
            <person name="Friml J."/>
            <person name="Beilby M."/>
            <person name="Dolan L."/>
            <person name="Kohara Y."/>
            <person name="Sugano S."/>
            <person name="Fujiyama A."/>
            <person name="Delaux P.-M."/>
            <person name="Quint M."/>
            <person name="TheiBen G."/>
            <person name="Hagemann M."/>
            <person name="Harholt J."/>
            <person name="Dunand C."/>
            <person name="Zachgo S."/>
            <person name="Langdale J."/>
            <person name="Maumus F."/>
            <person name="Straeten D.V.D."/>
            <person name="Gould S.B."/>
            <person name="Rensing S.A."/>
        </authorList>
    </citation>
    <scope>NUCLEOTIDE SEQUENCE [LARGE SCALE GENOMIC DNA]</scope>
    <source>
        <strain evidence="2 3">S276</strain>
    </source>
</reference>
<dbReference type="GO" id="GO:0003676">
    <property type="term" value="F:nucleic acid binding"/>
    <property type="evidence" value="ECO:0007669"/>
    <property type="project" value="InterPro"/>
</dbReference>
<dbReference type="GO" id="GO:0008270">
    <property type="term" value="F:zinc ion binding"/>
    <property type="evidence" value="ECO:0007669"/>
    <property type="project" value="InterPro"/>
</dbReference>
<dbReference type="SUPFAM" id="SSF57756">
    <property type="entry name" value="Retrovirus zinc finger-like domains"/>
    <property type="match status" value="1"/>
</dbReference>
<feature type="region of interest" description="Disordered" evidence="1">
    <location>
        <begin position="338"/>
        <end position="396"/>
    </location>
</feature>
<keyword evidence="3" id="KW-1185">Reference proteome</keyword>
<evidence type="ECO:0008006" key="4">
    <source>
        <dbReference type="Google" id="ProtNLM"/>
    </source>
</evidence>
<dbReference type="AlphaFoldDB" id="A0A388MB69"/>
<organism evidence="2 3">
    <name type="scientific">Chara braunii</name>
    <name type="common">Braun's stonewort</name>
    <dbReference type="NCBI Taxonomy" id="69332"/>
    <lineage>
        <taxon>Eukaryota</taxon>
        <taxon>Viridiplantae</taxon>
        <taxon>Streptophyta</taxon>
        <taxon>Charophyceae</taxon>
        <taxon>Charales</taxon>
        <taxon>Characeae</taxon>
        <taxon>Chara</taxon>
    </lineage>
</organism>
<evidence type="ECO:0000256" key="1">
    <source>
        <dbReference type="SAM" id="MobiDB-lite"/>
    </source>
</evidence>
<gene>
    <name evidence="2" type="ORF">CBR_g53557</name>
</gene>
<dbReference type="Proteomes" id="UP000265515">
    <property type="component" value="Unassembled WGS sequence"/>
</dbReference>
<dbReference type="EMBL" id="BFEA01000944">
    <property type="protein sequence ID" value="GBG91743.1"/>
    <property type="molecule type" value="Genomic_DNA"/>
</dbReference>
<accession>A0A388MB69</accession>
<feature type="compositionally biased region" description="Basic and acidic residues" evidence="1">
    <location>
        <begin position="448"/>
        <end position="457"/>
    </location>
</feature>
<evidence type="ECO:0000313" key="2">
    <source>
        <dbReference type="EMBL" id="GBG91743.1"/>
    </source>
</evidence>